<evidence type="ECO:0000313" key="2">
    <source>
        <dbReference type="EMBL" id="KKM67540.1"/>
    </source>
</evidence>
<organism evidence="2">
    <name type="scientific">marine sediment metagenome</name>
    <dbReference type="NCBI Taxonomy" id="412755"/>
    <lineage>
        <taxon>unclassified sequences</taxon>
        <taxon>metagenomes</taxon>
        <taxon>ecological metagenomes</taxon>
    </lineage>
</organism>
<comment type="caution">
    <text evidence="2">The sequence shown here is derived from an EMBL/GenBank/DDBJ whole genome shotgun (WGS) entry which is preliminary data.</text>
</comment>
<evidence type="ECO:0000256" key="1">
    <source>
        <dbReference type="SAM" id="Phobius"/>
    </source>
</evidence>
<reference evidence="2" key="1">
    <citation type="journal article" date="2015" name="Nature">
        <title>Complex archaea that bridge the gap between prokaryotes and eukaryotes.</title>
        <authorList>
            <person name="Spang A."/>
            <person name="Saw J.H."/>
            <person name="Jorgensen S.L."/>
            <person name="Zaremba-Niedzwiedzka K."/>
            <person name="Martijn J."/>
            <person name="Lind A.E."/>
            <person name="van Eijk R."/>
            <person name="Schleper C."/>
            <person name="Guy L."/>
            <person name="Ettema T.J."/>
        </authorList>
    </citation>
    <scope>NUCLEOTIDE SEQUENCE</scope>
</reference>
<dbReference type="AlphaFoldDB" id="A0A0F9LT19"/>
<keyword evidence="1" id="KW-1133">Transmembrane helix</keyword>
<gene>
    <name evidence="2" type="ORF">LCGC14_1470020</name>
</gene>
<accession>A0A0F9LT19</accession>
<feature type="transmembrane region" description="Helical" evidence="1">
    <location>
        <begin position="6"/>
        <end position="23"/>
    </location>
</feature>
<protein>
    <submittedName>
        <fullName evidence="2">Uncharacterized protein</fullName>
    </submittedName>
</protein>
<sequence>MLDKYIALIVIFLVVIIGTYLITSYTTTEHIFWEDVAREASIYDPNADGYKYDDNVKKSVNTIQKTDDCKDLRDLWDGNWNWYAKPMLAKKIQSVC</sequence>
<proteinExistence type="predicted"/>
<keyword evidence="1" id="KW-0812">Transmembrane</keyword>
<keyword evidence="1" id="KW-0472">Membrane</keyword>
<name>A0A0F9LT19_9ZZZZ</name>
<dbReference type="EMBL" id="LAZR01010330">
    <property type="protein sequence ID" value="KKM67540.1"/>
    <property type="molecule type" value="Genomic_DNA"/>
</dbReference>